<organism evidence="1 2">
    <name type="scientific">Dyella acidisoli</name>
    <dbReference type="NCBI Taxonomy" id="1867834"/>
    <lineage>
        <taxon>Bacteria</taxon>
        <taxon>Pseudomonadati</taxon>
        <taxon>Pseudomonadota</taxon>
        <taxon>Gammaproteobacteria</taxon>
        <taxon>Lysobacterales</taxon>
        <taxon>Rhodanobacteraceae</taxon>
        <taxon>Dyella</taxon>
    </lineage>
</organism>
<sequence length="74" mass="8340">MKSKTNTSQFDDYAERFNSAAHTRMFYVWHTGVIKRGSPPNIRLWGPGVIDEKSAGSGTTGLAERTRFLIRSVH</sequence>
<evidence type="ECO:0000313" key="1">
    <source>
        <dbReference type="EMBL" id="GLQ91987.1"/>
    </source>
</evidence>
<proteinExistence type="predicted"/>
<keyword evidence="2" id="KW-1185">Reference proteome</keyword>
<dbReference type="Proteomes" id="UP001156670">
    <property type="component" value="Unassembled WGS sequence"/>
</dbReference>
<protein>
    <submittedName>
        <fullName evidence="1">Uncharacterized protein</fullName>
    </submittedName>
</protein>
<reference evidence="2" key="1">
    <citation type="journal article" date="2019" name="Int. J. Syst. Evol. Microbiol.">
        <title>The Global Catalogue of Microorganisms (GCM) 10K type strain sequencing project: providing services to taxonomists for standard genome sequencing and annotation.</title>
        <authorList>
            <consortium name="The Broad Institute Genomics Platform"/>
            <consortium name="The Broad Institute Genome Sequencing Center for Infectious Disease"/>
            <person name="Wu L."/>
            <person name="Ma J."/>
        </authorList>
    </citation>
    <scope>NUCLEOTIDE SEQUENCE [LARGE SCALE GENOMIC DNA]</scope>
    <source>
        <strain evidence="2">NBRC 111980</strain>
    </source>
</reference>
<dbReference type="EMBL" id="BSOB01000008">
    <property type="protein sequence ID" value="GLQ91987.1"/>
    <property type="molecule type" value="Genomic_DNA"/>
</dbReference>
<comment type="caution">
    <text evidence="1">The sequence shown here is derived from an EMBL/GenBank/DDBJ whole genome shotgun (WGS) entry which is preliminary data.</text>
</comment>
<gene>
    <name evidence="1" type="ORF">GCM10007901_09380</name>
</gene>
<name>A0ABQ5XK23_9GAMM</name>
<evidence type="ECO:0000313" key="2">
    <source>
        <dbReference type="Proteomes" id="UP001156670"/>
    </source>
</evidence>
<accession>A0ABQ5XK23</accession>